<sequence>MAHRRLLLVFMLLLLFTSSTSCRKLLKSPDSGTGKEFSLSEMSLYLSALPKGNVPTSTPSKKSHSLITDEKLIVRHLISIDRILRSVPSPGVGH</sequence>
<accession>A0AAD8NTR1</accession>
<dbReference type="EMBL" id="JAUHHV010000006">
    <property type="protein sequence ID" value="KAK1420391.1"/>
    <property type="molecule type" value="Genomic_DNA"/>
</dbReference>
<organism evidence="2 3">
    <name type="scientific">Tagetes erecta</name>
    <name type="common">African marigold</name>
    <dbReference type="NCBI Taxonomy" id="13708"/>
    <lineage>
        <taxon>Eukaryota</taxon>
        <taxon>Viridiplantae</taxon>
        <taxon>Streptophyta</taxon>
        <taxon>Embryophyta</taxon>
        <taxon>Tracheophyta</taxon>
        <taxon>Spermatophyta</taxon>
        <taxon>Magnoliopsida</taxon>
        <taxon>eudicotyledons</taxon>
        <taxon>Gunneridae</taxon>
        <taxon>Pentapetalae</taxon>
        <taxon>asterids</taxon>
        <taxon>campanulids</taxon>
        <taxon>Asterales</taxon>
        <taxon>Asteraceae</taxon>
        <taxon>Asteroideae</taxon>
        <taxon>Heliantheae alliance</taxon>
        <taxon>Tageteae</taxon>
        <taxon>Tagetes</taxon>
    </lineage>
</organism>
<dbReference type="InterPro" id="IPR038930">
    <property type="entry name" value="CEP13/CEP14"/>
</dbReference>
<evidence type="ECO:0000256" key="1">
    <source>
        <dbReference type="SAM" id="SignalP"/>
    </source>
</evidence>
<dbReference type="GO" id="GO:0006970">
    <property type="term" value="P:response to osmotic stress"/>
    <property type="evidence" value="ECO:0007669"/>
    <property type="project" value="InterPro"/>
</dbReference>
<dbReference type="Proteomes" id="UP001229421">
    <property type="component" value="Unassembled WGS sequence"/>
</dbReference>
<feature type="chain" id="PRO_5042264014" description="Precursor of CEP14" evidence="1">
    <location>
        <begin position="23"/>
        <end position="94"/>
    </location>
</feature>
<reference evidence="2" key="1">
    <citation type="journal article" date="2023" name="bioRxiv">
        <title>Improved chromosome-level genome assembly for marigold (Tagetes erecta).</title>
        <authorList>
            <person name="Jiang F."/>
            <person name="Yuan L."/>
            <person name="Wang S."/>
            <person name="Wang H."/>
            <person name="Xu D."/>
            <person name="Wang A."/>
            <person name="Fan W."/>
        </authorList>
    </citation>
    <scope>NUCLEOTIDE SEQUENCE</scope>
    <source>
        <strain evidence="2">WSJ</strain>
        <tissue evidence="2">Leaf</tissue>
    </source>
</reference>
<proteinExistence type="predicted"/>
<dbReference type="PROSITE" id="PS51257">
    <property type="entry name" value="PROKAR_LIPOPROTEIN"/>
    <property type="match status" value="1"/>
</dbReference>
<protein>
    <recommendedName>
        <fullName evidence="4">Precursor of CEP14</fullName>
    </recommendedName>
</protein>
<evidence type="ECO:0008006" key="4">
    <source>
        <dbReference type="Google" id="ProtNLM"/>
    </source>
</evidence>
<dbReference type="AlphaFoldDB" id="A0AAD8NTR1"/>
<keyword evidence="3" id="KW-1185">Reference proteome</keyword>
<name>A0AAD8NTR1_TARER</name>
<dbReference type="PANTHER" id="PTHR37180:SF2">
    <property type="entry name" value="PRECURSOR OF CEP14"/>
    <property type="match status" value="1"/>
</dbReference>
<dbReference type="GO" id="GO:0006995">
    <property type="term" value="P:cellular response to nitrogen starvation"/>
    <property type="evidence" value="ECO:0007669"/>
    <property type="project" value="InterPro"/>
</dbReference>
<keyword evidence="1" id="KW-0732">Signal</keyword>
<evidence type="ECO:0000313" key="2">
    <source>
        <dbReference type="EMBL" id="KAK1420391.1"/>
    </source>
</evidence>
<dbReference type="PANTHER" id="PTHR37180">
    <property type="entry name" value="PRECURSOR OF CEP14"/>
    <property type="match status" value="1"/>
</dbReference>
<feature type="signal peptide" evidence="1">
    <location>
        <begin position="1"/>
        <end position="22"/>
    </location>
</feature>
<comment type="caution">
    <text evidence="2">The sequence shown here is derived from an EMBL/GenBank/DDBJ whole genome shotgun (WGS) entry which is preliminary data.</text>
</comment>
<evidence type="ECO:0000313" key="3">
    <source>
        <dbReference type="Proteomes" id="UP001229421"/>
    </source>
</evidence>
<gene>
    <name evidence="2" type="ORF">QVD17_21947</name>
</gene>